<organism evidence="1 2">
    <name type="scientific">Fusarium pseudograminearum (strain CS3096)</name>
    <name type="common">Wheat and barley crown-rot fungus</name>
    <dbReference type="NCBI Taxonomy" id="1028729"/>
    <lineage>
        <taxon>Eukaryota</taxon>
        <taxon>Fungi</taxon>
        <taxon>Dikarya</taxon>
        <taxon>Ascomycota</taxon>
        <taxon>Pezizomycotina</taxon>
        <taxon>Sordariomycetes</taxon>
        <taxon>Hypocreomycetidae</taxon>
        <taxon>Hypocreales</taxon>
        <taxon>Nectriaceae</taxon>
        <taxon>Fusarium</taxon>
    </lineage>
</organism>
<dbReference type="Proteomes" id="UP000007978">
    <property type="component" value="Unassembled WGS sequence"/>
</dbReference>
<dbReference type="GeneID" id="20369886"/>
<gene>
    <name evidence="1" type="ORF">FPSE_11269</name>
</gene>
<evidence type="ECO:0000313" key="1">
    <source>
        <dbReference type="EMBL" id="EKJ68553.1"/>
    </source>
</evidence>
<dbReference type="HOGENOM" id="CLU_3430700_0_0_1"/>
<reference evidence="1 2" key="1">
    <citation type="journal article" date="2012" name="PLoS Pathog.">
        <title>Comparative pathogenomics reveals horizontally acquired novel virulence genes in fungi infecting cereal hosts.</title>
        <authorList>
            <person name="Gardiner D.M."/>
            <person name="McDonald M.C."/>
            <person name="Covarelli L."/>
            <person name="Solomon P.S."/>
            <person name="Rusu A.G."/>
            <person name="Marshall M."/>
            <person name="Kazan K."/>
            <person name="Chakraborty S."/>
            <person name="McDonald B.A."/>
            <person name="Manners J.M."/>
        </authorList>
    </citation>
    <scope>NUCLEOTIDE SEQUENCE [LARGE SCALE GENOMIC DNA]</scope>
    <source>
        <strain evidence="1 2">CS3096</strain>
    </source>
</reference>
<accession>K3V994</accession>
<dbReference type="RefSeq" id="XP_061844420.1">
    <property type="nucleotide sequence ID" value="XM_061988467.1"/>
</dbReference>
<feature type="non-terminal residue" evidence="1">
    <location>
        <position position="1"/>
    </location>
</feature>
<dbReference type="AlphaFoldDB" id="K3V994"/>
<keyword evidence="2" id="KW-1185">Reference proteome</keyword>
<evidence type="ECO:0000313" key="2">
    <source>
        <dbReference type="Proteomes" id="UP000007978"/>
    </source>
</evidence>
<sequence>VNKKYIKYYLKLLTYTFFI</sequence>
<name>K3V994_FUSPC</name>
<comment type="caution">
    <text evidence="1">The sequence shown here is derived from an EMBL/GenBank/DDBJ whole genome shotgun (WGS) entry which is preliminary data.</text>
</comment>
<dbReference type="EMBL" id="AFNW01000469">
    <property type="protein sequence ID" value="EKJ68553.1"/>
    <property type="molecule type" value="Genomic_DNA"/>
</dbReference>
<protein>
    <submittedName>
        <fullName evidence="1">Uncharacterized protein</fullName>
    </submittedName>
</protein>
<proteinExistence type="predicted"/>